<accession>Q1GV71</accession>
<proteinExistence type="predicted"/>
<organism evidence="3 4">
    <name type="scientific">Sphingopyxis alaskensis (strain DSM 13593 / LMG 18877 / RB2256)</name>
    <name type="common">Sphingomonas alaskensis</name>
    <dbReference type="NCBI Taxonomy" id="317655"/>
    <lineage>
        <taxon>Bacteria</taxon>
        <taxon>Pseudomonadati</taxon>
        <taxon>Pseudomonadota</taxon>
        <taxon>Alphaproteobacteria</taxon>
        <taxon>Sphingomonadales</taxon>
        <taxon>Sphingomonadaceae</taxon>
        <taxon>Sphingopyxis</taxon>
    </lineage>
</organism>
<keyword evidence="4" id="KW-1185">Reference proteome</keyword>
<dbReference type="KEGG" id="sal:Sala_0730"/>
<evidence type="ECO:0000256" key="1">
    <source>
        <dbReference type="SAM" id="MobiDB-lite"/>
    </source>
</evidence>
<keyword evidence="2" id="KW-1133">Transmembrane helix</keyword>
<name>Q1GV71_SPHAL</name>
<evidence type="ECO:0000313" key="3">
    <source>
        <dbReference type="EMBL" id="ABF52451.1"/>
    </source>
</evidence>
<protein>
    <submittedName>
        <fullName evidence="3">Uncharacterized protein</fullName>
    </submittedName>
</protein>
<dbReference type="Proteomes" id="UP000006578">
    <property type="component" value="Chromosome"/>
</dbReference>
<dbReference type="AlphaFoldDB" id="Q1GV71"/>
<sequence>MGFLLSAASIAWRRESGPTVHRASGRAGRTQRVARRAARPYPAPMTGGASRKIVIGRLKAKPLLAGQLLCAIAAAALFVRQVSVAWGDGAGVVLRMLLFGDLLLSAGIVLALFGFAAFFRAWRRRDAFIWHDGARLYRGPSESWPLPLIRDVVVSKGELGIASLRLVVDDDSEVTRELVKLYLLADAPEAVRGGVMFAVAGVRGFPAGSALN</sequence>
<evidence type="ECO:0000256" key="2">
    <source>
        <dbReference type="SAM" id="Phobius"/>
    </source>
</evidence>
<keyword evidence="2" id="KW-0812">Transmembrane</keyword>
<gene>
    <name evidence="3" type="ordered locus">Sala_0730</name>
</gene>
<feature type="transmembrane region" description="Helical" evidence="2">
    <location>
        <begin position="62"/>
        <end position="82"/>
    </location>
</feature>
<feature type="transmembrane region" description="Helical" evidence="2">
    <location>
        <begin position="102"/>
        <end position="122"/>
    </location>
</feature>
<evidence type="ECO:0000313" key="4">
    <source>
        <dbReference type="Proteomes" id="UP000006578"/>
    </source>
</evidence>
<dbReference type="HOGENOM" id="CLU_1299075_0_0_5"/>
<reference evidence="3 4" key="1">
    <citation type="journal article" date="2009" name="Proc. Natl. Acad. Sci. U.S.A.">
        <title>The genomic basis of trophic strategy in marine bacteria.</title>
        <authorList>
            <person name="Lauro F.M."/>
            <person name="McDougald D."/>
            <person name="Thomas T."/>
            <person name="Williams T.J."/>
            <person name="Egan S."/>
            <person name="Rice S."/>
            <person name="DeMaere M.Z."/>
            <person name="Ting L."/>
            <person name="Ertan H."/>
            <person name="Johnson J."/>
            <person name="Ferriera S."/>
            <person name="Lapidus A."/>
            <person name="Anderson I."/>
            <person name="Kyrpides N."/>
            <person name="Munk A.C."/>
            <person name="Detter C."/>
            <person name="Han C.S."/>
            <person name="Brown M.V."/>
            <person name="Robb F.T."/>
            <person name="Kjelleberg S."/>
            <person name="Cavicchioli R."/>
        </authorList>
    </citation>
    <scope>NUCLEOTIDE SEQUENCE [LARGE SCALE GENOMIC DNA]</scope>
    <source>
        <strain evidence="4">DSM 13593 / LMG 18877 / RB2256</strain>
    </source>
</reference>
<feature type="region of interest" description="Disordered" evidence="1">
    <location>
        <begin position="20"/>
        <end position="44"/>
    </location>
</feature>
<keyword evidence="2" id="KW-0472">Membrane</keyword>
<dbReference type="EMBL" id="CP000356">
    <property type="protein sequence ID" value="ABF52451.1"/>
    <property type="molecule type" value="Genomic_DNA"/>
</dbReference>